<dbReference type="InterPro" id="IPR050903">
    <property type="entry name" value="Bact_Chemotaxis_MeTrfase"/>
</dbReference>
<feature type="domain" description="CheR-type methyltransferase" evidence="5">
    <location>
        <begin position="1"/>
        <end position="241"/>
    </location>
</feature>
<reference evidence="6 7" key="1">
    <citation type="submission" date="2020-02" db="EMBL/GenBank/DDBJ databases">
        <title>Comparative genomics of sulfur disproportionating microorganisms.</title>
        <authorList>
            <person name="Ward L.M."/>
            <person name="Bertran E."/>
            <person name="Johnston D.T."/>
        </authorList>
    </citation>
    <scope>NUCLEOTIDE SEQUENCE [LARGE SCALE GENOMIC DNA]</scope>
    <source>
        <strain evidence="6 7">DSM 100025</strain>
    </source>
</reference>
<evidence type="ECO:0000313" key="6">
    <source>
        <dbReference type="EMBL" id="NDY42406.1"/>
    </source>
</evidence>
<dbReference type="PRINTS" id="PR00996">
    <property type="entry name" value="CHERMTFRASE"/>
</dbReference>
<dbReference type="InterPro" id="IPR029063">
    <property type="entry name" value="SAM-dependent_MTases_sf"/>
</dbReference>
<dbReference type="Gene3D" id="3.40.50.150">
    <property type="entry name" value="Vaccinia Virus protein VP39"/>
    <property type="match status" value="1"/>
</dbReference>
<dbReference type="Proteomes" id="UP000469346">
    <property type="component" value="Unassembled WGS sequence"/>
</dbReference>
<dbReference type="SMART" id="SM00138">
    <property type="entry name" value="MeTrc"/>
    <property type="match status" value="1"/>
</dbReference>
<dbReference type="InterPro" id="IPR000780">
    <property type="entry name" value="CheR_MeTrfase"/>
</dbReference>
<dbReference type="EMBL" id="JAAGRR010000053">
    <property type="protein sequence ID" value="NDY42406.1"/>
    <property type="molecule type" value="Genomic_DNA"/>
</dbReference>
<proteinExistence type="predicted"/>
<keyword evidence="7" id="KW-1185">Reference proteome</keyword>
<accession>A0A6N9TV78</accession>
<feature type="region of interest" description="Disordered" evidence="4">
    <location>
        <begin position="263"/>
        <end position="291"/>
    </location>
</feature>
<gene>
    <name evidence="6" type="ORF">G3N55_06060</name>
</gene>
<feature type="non-terminal residue" evidence="6">
    <location>
        <position position="291"/>
    </location>
</feature>
<dbReference type="PROSITE" id="PS50123">
    <property type="entry name" value="CHER"/>
    <property type="match status" value="1"/>
</dbReference>
<evidence type="ECO:0000259" key="5">
    <source>
        <dbReference type="PROSITE" id="PS50123"/>
    </source>
</evidence>
<dbReference type="InterPro" id="IPR022642">
    <property type="entry name" value="CheR_C"/>
</dbReference>
<name>A0A6N9TV78_DISTH</name>
<protein>
    <submittedName>
        <fullName evidence="6">Protein-glutamate O-methyltransferase CheR</fullName>
    </submittedName>
</protein>
<evidence type="ECO:0000313" key="7">
    <source>
        <dbReference type="Proteomes" id="UP000469346"/>
    </source>
</evidence>
<organism evidence="6 7">
    <name type="scientific">Dissulfurirhabdus thermomarina</name>
    <dbReference type="NCBI Taxonomy" id="1765737"/>
    <lineage>
        <taxon>Bacteria</taxon>
        <taxon>Deltaproteobacteria</taxon>
        <taxon>Dissulfurirhabdaceae</taxon>
        <taxon>Dissulfurirhabdus</taxon>
    </lineage>
</organism>
<evidence type="ECO:0000256" key="4">
    <source>
        <dbReference type="SAM" id="MobiDB-lite"/>
    </source>
</evidence>
<keyword evidence="2 6" id="KW-0808">Transferase</keyword>
<dbReference type="GO" id="GO:0008757">
    <property type="term" value="F:S-adenosylmethionine-dependent methyltransferase activity"/>
    <property type="evidence" value="ECO:0007669"/>
    <property type="project" value="InterPro"/>
</dbReference>
<dbReference type="SUPFAM" id="SSF53335">
    <property type="entry name" value="S-adenosyl-L-methionine-dependent methyltransferases"/>
    <property type="match status" value="1"/>
</dbReference>
<sequence>MNTERIEVLLNRAIGLHVDSIGHQALVRAVRRRMDVVGLDDPREYTRILYRSPGELDALVEEVVVPETWFFRDGAPFRALAEYAVRKWRPAHPAGRLRCLSVPCSSGEEPYSMVMALLDAGLPDEAVHVDAVDVSSRALEKARRGEYTAHSFRGRDLGFRARYFRPDGRRYVIDGRVRACVRFHRANLLDPDFYQQFGVYDVVFCRNLLIYLDEAAQEQAMATLRRLVSDQGLLFVGHAETARFPEAGFRPAPYPRAFAFQIGTAPRPPAARPKRPPLRRPVAPPAGRNRA</sequence>
<dbReference type="AlphaFoldDB" id="A0A6N9TV78"/>
<comment type="caution">
    <text evidence="6">The sequence shown here is derived from an EMBL/GenBank/DDBJ whole genome shotgun (WGS) entry which is preliminary data.</text>
</comment>
<evidence type="ECO:0000256" key="3">
    <source>
        <dbReference type="ARBA" id="ARBA00022691"/>
    </source>
</evidence>
<dbReference type="Pfam" id="PF01739">
    <property type="entry name" value="CheR"/>
    <property type="match status" value="1"/>
</dbReference>
<dbReference type="GO" id="GO:0032259">
    <property type="term" value="P:methylation"/>
    <property type="evidence" value="ECO:0007669"/>
    <property type="project" value="UniProtKB-KW"/>
</dbReference>
<evidence type="ECO:0000256" key="1">
    <source>
        <dbReference type="ARBA" id="ARBA00022603"/>
    </source>
</evidence>
<keyword evidence="3" id="KW-0949">S-adenosyl-L-methionine</keyword>
<dbReference type="PANTHER" id="PTHR24422">
    <property type="entry name" value="CHEMOTAXIS PROTEIN METHYLTRANSFERASE"/>
    <property type="match status" value="1"/>
</dbReference>
<dbReference type="PANTHER" id="PTHR24422:SF19">
    <property type="entry name" value="CHEMOTAXIS PROTEIN METHYLTRANSFERASE"/>
    <property type="match status" value="1"/>
</dbReference>
<keyword evidence="1 6" id="KW-0489">Methyltransferase</keyword>
<dbReference type="RefSeq" id="WP_163298545.1">
    <property type="nucleotide sequence ID" value="NZ_JAAGRR010000053.1"/>
</dbReference>
<evidence type="ECO:0000256" key="2">
    <source>
        <dbReference type="ARBA" id="ARBA00022679"/>
    </source>
</evidence>